<organism evidence="1 2">
    <name type="scientific">Paraburkholderia caribensis MBA4</name>
    <dbReference type="NCBI Taxonomy" id="1323664"/>
    <lineage>
        <taxon>Bacteria</taxon>
        <taxon>Pseudomonadati</taxon>
        <taxon>Pseudomonadota</taxon>
        <taxon>Betaproteobacteria</taxon>
        <taxon>Burkholderiales</taxon>
        <taxon>Burkholderiaceae</taxon>
        <taxon>Paraburkholderia</taxon>
    </lineage>
</organism>
<name>A0A0P0RAK8_9BURK</name>
<dbReference type="AlphaFoldDB" id="A0A0P0RAK8"/>
<dbReference type="KEGG" id="bcai:K788_0003869"/>
<dbReference type="Proteomes" id="UP000019146">
    <property type="component" value="Chromosome 1"/>
</dbReference>
<accession>A0A0P0RAK8</accession>
<gene>
    <name evidence="1" type="ORF">K788_0003869</name>
</gene>
<evidence type="ECO:0000313" key="1">
    <source>
        <dbReference type="EMBL" id="ALL65431.1"/>
    </source>
</evidence>
<reference evidence="1 2" key="1">
    <citation type="journal article" date="2014" name="Genome Announc.">
        <title>Draft Genome Sequence of the Haloacid-Degrading Burkholderia caribensis Strain MBA4.</title>
        <authorList>
            <person name="Pan Y."/>
            <person name="Kong K.F."/>
            <person name="Tsang J.S."/>
        </authorList>
    </citation>
    <scope>NUCLEOTIDE SEQUENCE [LARGE SCALE GENOMIC DNA]</scope>
    <source>
        <strain evidence="1 2">MBA4</strain>
    </source>
</reference>
<sequence length="84" mass="9434">MKQCGTSGLLARAGWRATTGTIHDAPRLRCRRIRQARGYRRRAAKRAASVSFRVATRLIASDGELHSNTHLYLNAKLNRVGERC</sequence>
<proteinExistence type="predicted"/>
<protein>
    <submittedName>
        <fullName evidence="1">Uncharacterized protein</fullName>
    </submittedName>
</protein>
<dbReference type="EMBL" id="CP012746">
    <property type="protein sequence ID" value="ALL65431.1"/>
    <property type="molecule type" value="Genomic_DNA"/>
</dbReference>
<evidence type="ECO:0000313" key="2">
    <source>
        <dbReference type="Proteomes" id="UP000019146"/>
    </source>
</evidence>